<dbReference type="STRING" id="5353.A0A1Q3EIC8"/>
<dbReference type="AlphaFoldDB" id="A0A1Q3EIC8"/>
<feature type="transmembrane region" description="Helical" evidence="1">
    <location>
        <begin position="394"/>
        <end position="414"/>
    </location>
</feature>
<sequence>MTITVEEAQKVIVKTFSKSQLWHVVGISEVENIDSYSRTRIHTTYILDLASSADGTSTHTSFITILTAAENLTSAFPSNSLHIFAQLITMIHKGTSVPIPEPILDTTLSVISYPYLLTPPQPLRSNSIITISAARSQNLLTAPQEAFIDRTLGQFLGQLHSGVQNDWFGPPSISQPVEPSYSWQDTFVALLEPLLEYAHDSDIDLGAPYKDIQTYLARAIAAFLFEDVEVPSLIWFTGSEDDIYITRPRDTSPSIQIAAIVPTLAHSLWGDPLLETFFLPPAPSEVVKEGYADGGGNPLLVFARQKTKRLWRLEETETYSRRVDIRDCIINVQQPRCWRQLVYSSFEWIIDNLRFDQAAFAVRCASISFFQINFPSNTSLSMMFGFSSVGKKKVGAHVALYWVNIVVLALSARVNLFQEFFFAADLFPLGLSITTMVILSVMLALDFICKNSYTGRPQFEIGVFAVLSIFWLSFNAFSTSRWRHVPMACPTGSDDIKTWCQDVQALKAFVWIEWLIFSLTAYITLRLMVVDTNDGSCPLAGPPI</sequence>
<reference evidence="2 3" key="2">
    <citation type="submission" date="2017-02" db="EMBL/GenBank/DDBJ databases">
        <title>A genome survey and senescence transcriptome analysis in Lentinula edodes.</title>
        <authorList>
            <person name="Sakamoto Y."/>
            <person name="Nakade K."/>
            <person name="Sato S."/>
            <person name="Yoshida Y."/>
            <person name="Miyazaki K."/>
            <person name="Natsume S."/>
            <person name="Konno N."/>
        </authorList>
    </citation>
    <scope>NUCLEOTIDE SEQUENCE [LARGE SCALE GENOMIC DNA]</scope>
    <source>
        <strain evidence="2 3">NBRC 111202</strain>
    </source>
</reference>
<gene>
    <name evidence="2" type="ORF">LENED_008899</name>
</gene>
<evidence type="ECO:0000256" key="1">
    <source>
        <dbReference type="SAM" id="Phobius"/>
    </source>
</evidence>
<comment type="caution">
    <text evidence="2">The sequence shown here is derived from an EMBL/GenBank/DDBJ whole genome shotgun (WGS) entry which is preliminary data.</text>
</comment>
<protein>
    <submittedName>
        <fullName evidence="2">Aminoglycoside phosphotransferase</fullName>
    </submittedName>
</protein>
<feature type="transmembrane region" description="Helical" evidence="1">
    <location>
        <begin position="461"/>
        <end position="478"/>
    </location>
</feature>
<reference evidence="2 3" key="1">
    <citation type="submission" date="2016-08" db="EMBL/GenBank/DDBJ databases">
        <authorList>
            <consortium name="Lentinula edodes genome sequencing consortium"/>
            <person name="Sakamoto Y."/>
            <person name="Nakade K."/>
            <person name="Sato S."/>
            <person name="Yoshida Y."/>
            <person name="Miyazaki K."/>
            <person name="Natsume S."/>
            <person name="Konno N."/>
        </authorList>
    </citation>
    <scope>NUCLEOTIDE SEQUENCE [LARGE SCALE GENOMIC DNA]</scope>
    <source>
        <strain evidence="2 3">NBRC 111202</strain>
    </source>
</reference>
<feature type="transmembrane region" description="Helical" evidence="1">
    <location>
        <begin position="426"/>
        <end position="449"/>
    </location>
</feature>
<keyword evidence="1" id="KW-0812">Transmembrane</keyword>
<proteinExistence type="predicted"/>
<feature type="transmembrane region" description="Helical" evidence="1">
    <location>
        <begin position="508"/>
        <end position="525"/>
    </location>
</feature>
<keyword evidence="2" id="KW-0808">Transferase</keyword>
<dbReference type="GO" id="GO:0016740">
    <property type="term" value="F:transferase activity"/>
    <property type="evidence" value="ECO:0007669"/>
    <property type="project" value="UniProtKB-KW"/>
</dbReference>
<keyword evidence="1" id="KW-1133">Transmembrane helix</keyword>
<evidence type="ECO:0000313" key="2">
    <source>
        <dbReference type="EMBL" id="GAW06941.1"/>
    </source>
</evidence>
<keyword evidence="3" id="KW-1185">Reference proteome</keyword>
<dbReference type="EMBL" id="BDGU01000366">
    <property type="protein sequence ID" value="GAW06941.1"/>
    <property type="molecule type" value="Genomic_DNA"/>
</dbReference>
<keyword evidence="1" id="KW-0472">Membrane</keyword>
<name>A0A1Q3EIC8_LENED</name>
<evidence type="ECO:0000313" key="3">
    <source>
        <dbReference type="Proteomes" id="UP000188533"/>
    </source>
</evidence>
<dbReference type="Proteomes" id="UP000188533">
    <property type="component" value="Unassembled WGS sequence"/>
</dbReference>
<accession>A0A1Q3EIC8</accession>
<organism evidence="2 3">
    <name type="scientific">Lentinula edodes</name>
    <name type="common">Shiitake mushroom</name>
    <name type="synonym">Lentinus edodes</name>
    <dbReference type="NCBI Taxonomy" id="5353"/>
    <lineage>
        <taxon>Eukaryota</taxon>
        <taxon>Fungi</taxon>
        <taxon>Dikarya</taxon>
        <taxon>Basidiomycota</taxon>
        <taxon>Agaricomycotina</taxon>
        <taxon>Agaricomycetes</taxon>
        <taxon>Agaricomycetidae</taxon>
        <taxon>Agaricales</taxon>
        <taxon>Marasmiineae</taxon>
        <taxon>Omphalotaceae</taxon>
        <taxon>Lentinula</taxon>
    </lineage>
</organism>